<evidence type="ECO:0000313" key="5">
    <source>
        <dbReference type="EMBL" id="ODM05040.1"/>
    </source>
</evidence>
<evidence type="ECO:0000259" key="2">
    <source>
        <dbReference type="Pfam" id="PF07905"/>
    </source>
</evidence>
<dbReference type="PANTHER" id="PTHR33744">
    <property type="entry name" value="CARBOHYDRATE DIACID REGULATOR"/>
    <property type="match status" value="1"/>
</dbReference>
<evidence type="ECO:0000259" key="3">
    <source>
        <dbReference type="Pfam" id="PF13556"/>
    </source>
</evidence>
<dbReference type="Pfam" id="PF13556">
    <property type="entry name" value="HTH_30"/>
    <property type="match status" value="1"/>
</dbReference>
<name>A0A1E3A8E8_9FIRM</name>
<dbReference type="Pfam" id="PF17853">
    <property type="entry name" value="GGDEF_2"/>
    <property type="match status" value="1"/>
</dbReference>
<evidence type="ECO:0000256" key="1">
    <source>
        <dbReference type="ARBA" id="ARBA00006754"/>
    </source>
</evidence>
<protein>
    <submittedName>
        <fullName evidence="5">Carbohydrate diacid regulator</fullName>
    </submittedName>
</protein>
<dbReference type="Proteomes" id="UP000094067">
    <property type="component" value="Unassembled WGS sequence"/>
</dbReference>
<dbReference type="InterPro" id="IPR051448">
    <property type="entry name" value="CdaR-like_regulators"/>
</dbReference>
<dbReference type="PATRIC" id="fig|1432052.4.peg.1036"/>
<feature type="domain" description="CdaR GGDEF-like" evidence="4">
    <location>
        <begin position="154"/>
        <end position="288"/>
    </location>
</feature>
<proteinExistence type="inferred from homology"/>
<dbReference type="Pfam" id="PF07905">
    <property type="entry name" value="PucR"/>
    <property type="match status" value="1"/>
</dbReference>
<accession>A0A1E3A8E8</accession>
<gene>
    <name evidence="5" type="primary">cdaR_1</name>
    <name evidence="5" type="ORF">BEI61_00923</name>
</gene>
<evidence type="ECO:0000259" key="4">
    <source>
        <dbReference type="Pfam" id="PF17853"/>
    </source>
</evidence>
<feature type="domain" description="Purine catabolism PurC-like" evidence="2">
    <location>
        <begin position="5"/>
        <end position="128"/>
    </location>
</feature>
<feature type="domain" description="PucR C-terminal helix-turn-helix" evidence="3">
    <location>
        <begin position="341"/>
        <end position="399"/>
    </location>
</feature>
<dbReference type="AlphaFoldDB" id="A0A1E3A8E8"/>
<dbReference type="Gene3D" id="1.10.10.2840">
    <property type="entry name" value="PucR C-terminal helix-turn-helix domain"/>
    <property type="match status" value="1"/>
</dbReference>
<comment type="caution">
    <text evidence="5">The sequence shown here is derived from an EMBL/GenBank/DDBJ whole genome shotgun (WGS) entry which is preliminary data.</text>
</comment>
<dbReference type="InterPro" id="IPR041522">
    <property type="entry name" value="CdaR_GGDEF"/>
</dbReference>
<dbReference type="InterPro" id="IPR012914">
    <property type="entry name" value="PucR_dom"/>
</dbReference>
<dbReference type="RefSeq" id="WP_069151441.1">
    <property type="nucleotide sequence ID" value="NZ_DBGDOY010000011.1"/>
</dbReference>
<dbReference type="GeneID" id="93300199"/>
<evidence type="ECO:0000313" key="6">
    <source>
        <dbReference type="Proteomes" id="UP000094067"/>
    </source>
</evidence>
<sequence length="409" mass="47133">MNCEDLMNMESIRKGMKLIAGEKGIDRTIRWIYFADCVQCLSADFNVAELIHGEELVIITNESLTENDSRLIDMIRVMQEKNIAALAVNEGQISKGLASYCNEVELPLFELSVSLHLIDLSQIVCKALVEEESFTNSRERILSTILYSDNLNVEELLEQANYLGINLSGKYRCFLLQLHQREKLPNDTSRLDEGYMMEMRGSIKKMVKKEFRSHGLERLMVLPQLDSVIGLIPGEFFSHDLLQIILEKIIGRVESSYHIDVKAGIGTSYEYIEDFRKSYQEAKNTLAISKISADEKKVYFYEKLGIYSLIAQISNGKFLDDYVESRIGELIKADQMQEGGLCETLETYLAHNCNANAAAEYLFIHRNTMRYRMDKIKRILDDDINDMEVFLELKLAFAIKRYRENRTVR</sequence>
<reference evidence="5 6" key="1">
    <citation type="submission" date="2016-07" db="EMBL/GenBank/DDBJ databases">
        <title>Characterization of isolates of Eisenbergiella tayi derived from blood cultures, using whole genome sequencing.</title>
        <authorList>
            <person name="Burdz T."/>
            <person name="Wiebe D."/>
            <person name="Huynh C."/>
            <person name="Bernard K."/>
        </authorList>
    </citation>
    <scope>NUCLEOTIDE SEQUENCE [LARGE SCALE GENOMIC DNA]</scope>
    <source>
        <strain evidence="5 6">NML 110608</strain>
    </source>
</reference>
<comment type="similarity">
    <text evidence="1">Belongs to the CdaR family.</text>
</comment>
<dbReference type="InterPro" id="IPR025736">
    <property type="entry name" value="PucR_C-HTH_dom"/>
</dbReference>
<organism evidence="5 6">
    <name type="scientific">Eisenbergiella tayi</name>
    <dbReference type="NCBI Taxonomy" id="1432052"/>
    <lineage>
        <taxon>Bacteria</taxon>
        <taxon>Bacillati</taxon>
        <taxon>Bacillota</taxon>
        <taxon>Clostridia</taxon>
        <taxon>Lachnospirales</taxon>
        <taxon>Lachnospiraceae</taxon>
        <taxon>Eisenbergiella</taxon>
    </lineage>
</organism>
<dbReference type="InterPro" id="IPR042070">
    <property type="entry name" value="PucR_C-HTH_sf"/>
</dbReference>
<dbReference type="EMBL" id="MCGH01000002">
    <property type="protein sequence ID" value="ODM05040.1"/>
    <property type="molecule type" value="Genomic_DNA"/>
</dbReference>